<evidence type="ECO:0000313" key="7">
    <source>
        <dbReference type="EMBL" id="CAH1217774.1"/>
    </source>
</evidence>
<evidence type="ECO:0000259" key="6">
    <source>
        <dbReference type="PROSITE" id="PS51764"/>
    </source>
</evidence>
<dbReference type="SUPFAM" id="SSF51445">
    <property type="entry name" value="(Trans)glycosidases"/>
    <property type="match status" value="1"/>
</dbReference>
<name>A0ABN8GTH8_9BACL</name>
<comment type="similarity">
    <text evidence="1 4">Belongs to the glycosyl hydrolase 26 family.</text>
</comment>
<evidence type="ECO:0000256" key="2">
    <source>
        <dbReference type="ARBA" id="ARBA00022801"/>
    </source>
</evidence>
<dbReference type="PROSITE" id="PS51764">
    <property type="entry name" value="GH26"/>
    <property type="match status" value="1"/>
</dbReference>
<dbReference type="Pfam" id="PF02156">
    <property type="entry name" value="Glyco_hydro_26"/>
    <property type="match status" value="1"/>
</dbReference>
<keyword evidence="5" id="KW-1133">Transmembrane helix</keyword>
<organism evidence="7 8">
    <name type="scientific">Paenibacillus plantiphilus</name>
    <dbReference type="NCBI Taxonomy" id="2905650"/>
    <lineage>
        <taxon>Bacteria</taxon>
        <taxon>Bacillati</taxon>
        <taxon>Bacillota</taxon>
        <taxon>Bacilli</taxon>
        <taxon>Bacillales</taxon>
        <taxon>Paenibacillaceae</taxon>
        <taxon>Paenibacillus</taxon>
    </lineage>
</organism>
<keyword evidence="8" id="KW-1185">Reference proteome</keyword>
<dbReference type="RefSeq" id="WP_236344713.1">
    <property type="nucleotide sequence ID" value="NZ_CAKMMF010000029.1"/>
</dbReference>
<feature type="active site" description="Proton donor" evidence="4">
    <location>
        <position position="162"/>
    </location>
</feature>
<dbReference type="Gene3D" id="3.20.20.80">
    <property type="entry name" value="Glycosidases"/>
    <property type="match status" value="1"/>
</dbReference>
<keyword evidence="3 4" id="KW-0326">Glycosidase</keyword>
<gene>
    <name evidence="7" type="ORF">PAECIP111893_04305</name>
</gene>
<reference evidence="7" key="1">
    <citation type="submission" date="2022-01" db="EMBL/GenBank/DDBJ databases">
        <authorList>
            <person name="Criscuolo A."/>
        </authorList>
    </citation>
    <scope>NUCLEOTIDE SEQUENCE</scope>
    <source>
        <strain evidence="7">CIP111893</strain>
    </source>
</reference>
<dbReference type="InterPro" id="IPR000805">
    <property type="entry name" value="Glyco_hydro_26"/>
</dbReference>
<comment type="caution">
    <text evidence="7">The sequence shown here is derived from an EMBL/GenBank/DDBJ whole genome shotgun (WGS) entry which is preliminary data.</text>
</comment>
<dbReference type="InterPro" id="IPR017853">
    <property type="entry name" value="GH"/>
</dbReference>
<evidence type="ECO:0000313" key="8">
    <source>
        <dbReference type="Proteomes" id="UP000838686"/>
    </source>
</evidence>
<dbReference type="Proteomes" id="UP000838686">
    <property type="component" value="Unassembled WGS sequence"/>
</dbReference>
<keyword evidence="2 4" id="KW-0378">Hydrolase</keyword>
<proteinExistence type="inferred from homology"/>
<evidence type="ECO:0000256" key="3">
    <source>
        <dbReference type="ARBA" id="ARBA00023295"/>
    </source>
</evidence>
<dbReference type="InterPro" id="IPR022790">
    <property type="entry name" value="GH26_dom"/>
</dbReference>
<accession>A0ABN8GTH8</accession>
<evidence type="ECO:0000256" key="1">
    <source>
        <dbReference type="ARBA" id="ARBA00007754"/>
    </source>
</evidence>
<dbReference type="EMBL" id="CAKMMF010000029">
    <property type="protein sequence ID" value="CAH1217774.1"/>
    <property type="molecule type" value="Genomic_DNA"/>
</dbReference>
<keyword evidence="5" id="KW-0812">Transmembrane</keyword>
<feature type="domain" description="GH26" evidence="6">
    <location>
        <begin position="9"/>
        <end position="337"/>
    </location>
</feature>
<dbReference type="PANTHER" id="PTHR40079">
    <property type="entry name" value="MANNAN ENDO-1,4-BETA-MANNOSIDASE E-RELATED"/>
    <property type="match status" value="1"/>
</dbReference>
<evidence type="ECO:0000256" key="4">
    <source>
        <dbReference type="PROSITE-ProRule" id="PRU01100"/>
    </source>
</evidence>
<sequence>MLRDTYKSRRRRTVMLWALCVLAMLMQLAMFGYVGYKEYRVVEKEDWTIHTMQPSYKLAKSEPETGVYLGGYVLQNPAIEFSMKTFNDRTGRKHGSFFKYVGYGKEFPTKWVEQVKSIGAVPHIAFEPNNGLAEVKDDAYLQKFADEANKAGVPIFMRFASEMNGTWTNYSGDPEQYKETWKMVHRIFGERAPNIIMVWAVLSLPEETIESYYPGDEYVDWVGVNVYSVKYHNDSRLHEADYEDPLDMLNFVYNRFSQEKPIMISEYGATHYTVTDDETDNAFAVEKIKRFYGELPDKYPRIKAVFYFDVNNTTEYNEKRRINDYSITTEKEVLAAYSSAISRSEYLTEVQPVVVQGTEAEQRLTYRGLIYKEDDMLYADMNFFTDVLGLKLEEDGSSQKLVNGNGSVEVDISKKRIWAGYNYFNYIPRYRSIDALPIQQTLEPLGYQVKVEGKDIIVEPQP</sequence>
<evidence type="ECO:0000256" key="5">
    <source>
        <dbReference type="SAM" id="Phobius"/>
    </source>
</evidence>
<dbReference type="PANTHER" id="PTHR40079:SF4">
    <property type="entry name" value="GH26 DOMAIN-CONTAINING PROTEIN-RELATED"/>
    <property type="match status" value="1"/>
</dbReference>
<keyword evidence="5" id="KW-0472">Membrane</keyword>
<protein>
    <recommendedName>
        <fullName evidence="6">GH26 domain-containing protein</fullName>
    </recommendedName>
</protein>
<feature type="active site" description="Nucleophile" evidence="4">
    <location>
        <position position="266"/>
    </location>
</feature>
<feature type="transmembrane region" description="Helical" evidence="5">
    <location>
        <begin position="14"/>
        <end position="36"/>
    </location>
</feature>